<dbReference type="Gene3D" id="1.20.1250.20">
    <property type="entry name" value="MFS general substrate transporter like domains"/>
    <property type="match status" value="2"/>
</dbReference>
<feature type="transmembrane region" description="Helical" evidence="3">
    <location>
        <begin position="313"/>
        <end position="334"/>
    </location>
</feature>
<evidence type="ECO:0000256" key="2">
    <source>
        <dbReference type="ARBA" id="ARBA00006727"/>
    </source>
</evidence>
<evidence type="ECO:0008006" key="6">
    <source>
        <dbReference type="Google" id="ProtNLM"/>
    </source>
</evidence>
<dbReference type="OMA" id="YGWICLL"/>
<feature type="transmembrane region" description="Helical" evidence="3">
    <location>
        <begin position="71"/>
        <end position="90"/>
    </location>
</feature>
<dbReference type="InterPro" id="IPR050327">
    <property type="entry name" value="Proton-linked_MCT"/>
</dbReference>
<comment type="similarity">
    <text evidence="2">Belongs to the major facilitator superfamily. Monocarboxylate porter (TC 2.A.1.13) family.</text>
</comment>
<name>A0A284RP92_ARMOS</name>
<proteinExistence type="inferred from homology"/>
<feature type="transmembrane region" description="Helical" evidence="3">
    <location>
        <begin position="29"/>
        <end position="51"/>
    </location>
</feature>
<reference evidence="5" key="1">
    <citation type="journal article" date="2017" name="Nat. Ecol. Evol.">
        <title>Genome expansion and lineage-specific genetic innovations in the forest pathogenic fungi Armillaria.</title>
        <authorList>
            <person name="Sipos G."/>
            <person name="Prasanna A.N."/>
            <person name="Walter M.C."/>
            <person name="O'Connor E."/>
            <person name="Balint B."/>
            <person name="Krizsan K."/>
            <person name="Kiss B."/>
            <person name="Hess J."/>
            <person name="Varga T."/>
            <person name="Slot J."/>
            <person name="Riley R."/>
            <person name="Boka B."/>
            <person name="Rigling D."/>
            <person name="Barry K."/>
            <person name="Lee J."/>
            <person name="Mihaltcheva S."/>
            <person name="LaButti K."/>
            <person name="Lipzen A."/>
            <person name="Waldron R."/>
            <person name="Moloney N.M."/>
            <person name="Sperisen C."/>
            <person name="Kredics L."/>
            <person name="Vagvoelgyi C."/>
            <person name="Patrignani A."/>
            <person name="Fitzpatrick D."/>
            <person name="Nagy I."/>
            <person name="Doyle S."/>
            <person name="Anderson J.B."/>
            <person name="Grigoriev I.V."/>
            <person name="Gueldener U."/>
            <person name="Muensterkoetter M."/>
            <person name="Nagy L.G."/>
        </authorList>
    </citation>
    <scope>NUCLEOTIDE SEQUENCE [LARGE SCALE GENOMIC DNA]</scope>
    <source>
        <strain evidence="5">C18/9</strain>
    </source>
</reference>
<sequence>MSSTQTCDDDIIQQSPPNADANISHEGGYGWICLLCSFIVNFLALGVESTWGVYQDYYFSTAEVGHVSNSNLAWVGAIQAVGVSIFGFPAGKLAERIGYRMTGIIGCSLMAIGLLGASFSSKVWHLYLNQGLVFAIGSACAVIPALTIPSQWFIKYRGKRRTYNFGYYYSRSSNVGFATGVGVSGYGIGGLVLSPVTQKLIDEVGIRWTLRIMSLLTFVVAGIAFVFMKTRSIPVIQRNDRIQISHLLKDPVIYALWTFMLLSAFGYYIPTFYTPEYARNRLQRTAQDGATALAVQAGLSAVGRVLTGLMGDYVGHLTALTICQLIAGIAQMAVWPFCASFPSLMAFSAVYGFFSGGIVSLPPVGEIDTIEPGIRHLTDAFNQQALAEIYGTQQLASITGLILTGNIPGTIVGPSIAGAIIDSNTSSNGKINFLPVQLYGGSWFIGGCLATLLVPLLRGISRKHSVGAVREGESLHGSRDEEEKQ</sequence>
<dbReference type="PANTHER" id="PTHR11360:SF284">
    <property type="entry name" value="EG:103B4.3 PROTEIN-RELATED"/>
    <property type="match status" value="1"/>
</dbReference>
<dbReference type="GO" id="GO:0016020">
    <property type="term" value="C:membrane"/>
    <property type="evidence" value="ECO:0007669"/>
    <property type="project" value="UniProtKB-SubCell"/>
</dbReference>
<dbReference type="InterPro" id="IPR036259">
    <property type="entry name" value="MFS_trans_sf"/>
</dbReference>
<dbReference type="EMBL" id="FUEG01000012">
    <property type="protein sequence ID" value="SJL10579.1"/>
    <property type="molecule type" value="Genomic_DNA"/>
</dbReference>
<dbReference type="PANTHER" id="PTHR11360">
    <property type="entry name" value="MONOCARBOXYLATE TRANSPORTER"/>
    <property type="match status" value="1"/>
</dbReference>
<feature type="transmembrane region" description="Helical" evidence="3">
    <location>
        <begin position="131"/>
        <end position="154"/>
    </location>
</feature>
<dbReference type="SUPFAM" id="SSF103473">
    <property type="entry name" value="MFS general substrate transporter"/>
    <property type="match status" value="1"/>
</dbReference>
<organism evidence="4 5">
    <name type="scientific">Armillaria ostoyae</name>
    <name type="common">Armillaria root rot fungus</name>
    <dbReference type="NCBI Taxonomy" id="47428"/>
    <lineage>
        <taxon>Eukaryota</taxon>
        <taxon>Fungi</taxon>
        <taxon>Dikarya</taxon>
        <taxon>Basidiomycota</taxon>
        <taxon>Agaricomycotina</taxon>
        <taxon>Agaricomycetes</taxon>
        <taxon>Agaricomycetidae</taxon>
        <taxon>Agaricales</taxon>
        <taxon>Marasmiineae</taxon>
        <taxon>Physalacriaceae</taxon>
        <taxon>Armillaria</taxon>
    </lineage>
</organism>
<dbReference type="InterPro" id="IPR011701">
    <property type="entry name" value="MFS"/>
</dbReference>
<keyword evidence="3" id="KW-0812">Transmembrane</keyword>
<feature type="transmembrane region" description="Helical" evidence="3">
    <location>
        <begin position="208"/>
        <end position="230"/>
    </location>
</feature>
<evidence type="ECO:0000256" key="3">
    <source>
        <dbReference type="SAM" id="Phobius"/>
    </source>
</evidence>
<dbReference type="OrthoDB" id="2213137at2759"/>
<keyword evidence="3" id="KW-1133">Transmembrane helix</keyword>
<feature type="transmembrane region" description="Helical" evidence="3">
    <location>
        <begin position="175"/>
        <end position="196"/>
    </location>
</feature>
<feature type="transmembrane region" description="Helical" evidence="3">
    <location>
        <begin position="97"/>
        <end position="119"/>
    </location>
</feature>
<feature type="transmembrane region" description="Helical" evidence="3">
    <location>
        <begin position="436"/>
        <end position="457"/>
    </location>
</feature>
<gene>
    <name evidence="4" type="ORF">ARMOST_13967</name>
</gene>
<dbReference type="AlphaFoldDB" id="A0A284RP92"/>
<dbReference type="GO" id="GO:0022857">
    <property type="term" value="F:transmembrane transporter activity"/>
    <property type="evidence" value="ECO:0007669"/>
    <property type="project" value="InterPro"/>
</dbReference>
<comment type="subcellular location">
    <subcellularLocation>
        <location evidence="1">Membrane</location>
        <topology evidence="1">Multi-pass membrane protein</topology>
    </subcellularLocation>
</comment>
<evidence type="ECO:0000313" key="4">
    <source>
        <dbReference type="EMBL" id="SJL10579.1"/>
    </source>
</evidence>
<dbReference type="Proteomes" id="UP000219338">
    <property type="component" value="Unassembled WGS sequence"/>
</dbReference>
<feature type="transmembrane region" description="Helical" evidence="3">
    <location>
        <begin position="341"/>
        <end position="361"/>
    </location>
</feature>
<feature type="transmembrane region" description="Helical" evidence="3">
    <location>
        <begin position="251"/>
        <end position="269"/>
    </location>
</feature>
<dbReference type="Pfam" id="PF07690">
    <property type="entry name" value="MFS_1"/>
    <property type="match status" value="1"/>
</dbReference>
<keyword evidence="3" id="KW-0472">Membrane</keyword>
<evidence type="ECO:0000256" key="1">
    <source>
        <dbReference type="ARBA" id="ARBA00004141"/>
    </source>
</evidence>
<accession>A0A284RP92</accession>
<keyword evidence="5" id="KW-1185">Reference proteome</keyword>
<evidence type="ECO:0000313" key="5">
    <source>
        <dbReference type="Proteomes" id="UP000219338"/>
    </source>
</evidence>
<protein>
    <recommendedName>
        <fullName evidence="6">Monocarboxylate transporter</fullName>
    </recommendedName>
</protein>